<evidence type="ECO:0000313" key="17">
    <source>
        <dbReference type="Proteomes" id="UP001479436"/>
    </source>
</evidence>
<feature type="coiled-coil region" evidence="13">
    <location>
        <begin position="157"/>
        <end position="198"/>
    </location>
</feature>
<evidence type="ECO:0000256" key="6">
    <source>
        <dbReference type="ARBA" id="ARBA00022882"/>
    </source>
</evidence>
<sequence>MDRSSQYGSFPSETMDNHKESLQQRLSEKLESKASHLFILFLVFLDLCIVLVEISITLLEQEELEELVIIDILSYISLAILTIFILENVLKLVVFGPLYYIKGKHGWLHALDAIIVATSFILELTLKGRQREIASLLILFRFWRILRVIDAVAISVDLNNERNIRQLEEQCALLEERLKDQEEENMILRKELQMERRRRQ</sequence>
<keyword evidence="5 14" id="KW-0812">Transmembrane</keyword>
<keyword evidence="9" id="KW-0406">Ion transport</keyword>
<feature type="domain" description="Ion transport" evidence="15">
    <location>
        <begin position="34"/>
        <end position="155"/>
    </location>
</feature>
<keyword evidence="16" id="KW-0489">Methyltransferase</keyword>
<evidence type="ECO:0000256" key="5">
    <source>
        <dbReference type="ARBA" id="ARBA00022692"/>
    </source>
</evidence>
<evidence type="ECO:0000256" key="8">
    <source>
        <dbReference type="ARBA" id="ARBA00023054"/>
    </source>
</evidence>
<evidence type="ECO:0000256" key="11">
    <source>
        <dbReference type="ARBA" id="ARBA00023303"/>
    </source>
</evidence>
<gene>
    <name evidence="16" type="primary">PRMT3</name>
    <name evidence="16" type="ORF">K7432_004001</name>
</gene>
<keyword evidence="6" id="KW-0851">Voltage-gated channel</keyword>
<comment type="subcellular location">
    <subcellularLocation>
        <location evidence="1">Cell membrane</location>
        <topology evidence="1">Multi-pass membrane protein</topology>
    </subcellularLocation>
</comment>
<dbReference type="InterPro" id="IPR005821">
    <property type="entry name" value="Ion_trans_dom"/>
</dbReference>
<keyword evidence="17" id="KW-1185">Reference proteome</keyword>
<evidence type="ECO:0000256" key="7">
    <source>
        <dbReference type="ARBA" id="ARBA00022989"/>
    </source>
</evidence>
<feature type="transmembrane region" description="Helical" evidence="14">
    <location>
        <begin position="68"/>
        <end position="86"/>
    </location>
</feature>
<evidence type="ECO:0000256" key="14">
    <source>
        <dbReference type="SAM" id="Phobius"/>
    </source>
</evidence>
<evidence type="ECO:0000256" key="10">
    <source>
        <dbReference type="ARBA" id="ARBA00023136"/>
    </source>
</evidence>
<accession>A0ABR2WZ23</accession>
<keyword evidence="10 14" id="KW-0472">Membrane</keyword>
<dbReference type="GO" id="GO:0035242">
    <property type="term" value="F:protein-arginine omega-N asymmetric methyltransferase activity"/>
    <property type="evidence" value="ECO:0007669"/>
    <property type="project" value="UniProtKB-EC"/>
</dbReference>
<dbReference type="InterPro" id="IPR031846">
    <property type="entry name" value="Hvcn1"/>
</dbReference>
<keyword evidence="7 14" id="KW-1133">Transmembrane helix</keyword>
<dbReference type="SUPFAM" id="SSF81324">
    <property type="entry name" value="Voltage-gated potassium channels"/>
    <property type="match status" value="1"/>
</dbReference>
<evidence type="ECO:0000256" key="4">
    <source>
        <dbReference type="ARBA" id="ARBA00022475"/>
    </source>
</evidence>
<feature type="transmembrane region" description="Helical" evidence="14">
    <location>
        <begin position="37"/>
        <end position="56"/>
    </location>
</feature>
<name>A0ABR2WZ23_9FUNG</name>
<dbReference type="Gene3D" id="1.20.120.350">
    <property type="entry name" value="Voltage-gated potassium channels. Chain C"/>
    <property type="match status" value="1"/>
</dbReference>
<evidence type="ECO:0000256" key="2">
    <source>
        <dbReference type="ARBA" id="ARBA00015897"/>
    </source>
</evidence>
<keyword evidence="3" id="KW-0813">Transport</keyword>
<keyword evidence="16" id="KW-0808">Transferase</keyword>
<organism evidence="16 17">
    <name type="scientific">Basidiobolus ranarum</name>
    <dbReference type="NCBI Taxonomy" id="34480"/>
    <lineage>
        <taxon>Eukaryota</taxon>
        <taxon>Fungi</taxon>
        <taxon>Fungi incertae sedis</taxon>
        <taxon>Zoopagomycota</taxon>
        <taxon>Entomophthoromycotina</taxon>
        <taxon>Basidiobolomycetes</taxon>
        <taxon>Basidiobolales</taxon>
        <taxon>Basidiobolaceae</taxon>
        <taxon>Basidiobolus</taxon>
    </lineage>
</organism>
<comment type="caution">
    <text evidence="16">The sequence shown here is derived from an EMBL/GenBank/DDBJ whole genome shotgun (WGS) entry which is preliminary data.</text>
</comment>
<protein>
    <recommendedName>
        <fullName evidence="2">Voltage-gated hydrogen channel 1</fullName>
    </recommendedName>
    <alternativeName>
        <fullName evidence="12">Hydrogen voltage-gated channel 1</fullName>
    </alternativeName>
</protein>
<evidence type="ECO:0000256" key="3">
    <source>
        <dbReference type="ARBA" id="ARBA00022448"/>
    </source>
</evidence>
<evidence type="ECO:0000256" key="9">
    <source>
        <dbReference type="ARBA" id="ARBA00023065"/>
    </source>
</evidence>
<evidence type="ECO:0000256" key="1">
    <source>
        <dbReference type="ARBA" id="ARBA00004651"/>
    </source>
</evidence>
<reference evidence="16 17" key="1">
    <citation type="submission" date="2023-04" db="EMBL/GenBank/DDBJ databases">
        <title>Genome of Basidiobolus ranarum AG-B5.</title>
        <authorList>
            <person name="Stajich J.E."/>
            <person name="Carter-House D."/>
            <person name="Gryganskyi A."/>
        </authorList>
    </citation>
    <scope>NUCLEOTIDE SEQUENCE [LARGE SCALE GENOMIC DNA]</scope>
    <source>
        <strain evidence="16 17">AG-B5</strain>
    </source>
</reference>
<dbReference type="Pfam" id="PF00520">
    <property type="entry name" value="Ion_trans"/>
    <property type="match status" value="1"/>
</dbReference>
<dbReference type="EMBL" id="JASJQH010000130">
    <property type="protein sequence ID" value="KAK9766732.1"/>
    <property type="molecule type" value="Genomic_DNA"/>
</dbReference>
<keyword evidence="11" id="KW-0407">Ion channel</keyword>
<dbReference type="GO" id="GO:0032259">
    <property type="term" value="P:methylation"/>
    <property type="evidence" value="ECO:0007669"/>
    <property type="project" value="UniProtKB-KW"/>
</dbReference>
<evidence type="ECO:0000256" key="12">
    <source>
        <dbReference type="ARBA" id="ARBA00031989"/>
    </source>
</evidence>
<keyword evidence="8 13" id="KW-0175">Coiled coil</keyword>
<proteinExistence type="predicted"/>
<dbReference type="Proteomes" id="UP001479436">
    <property type="component" value="Unassembled WGS sequence"/>
</dbReference>
<evidence type="ECO:0000259" key="15">
    <source>
        <dbReference type="Pfam" id="PF00520"/>
    </source>
</evidence>
<evidence type="ECO:0000256" key="13">
    <source>
        <dbReference type="SAM" id="Coils"/>
    </source>
</evidence>
<feature type="transmembrane region" description="Helical" evidence="14">
    <location>
        <begin position="106"/>
        <end position="126"/>
    </location>
</feature>
<evidence type="ECO:0000313" key="16">
    <source>
        <dbReference type="EMBL" id="KAK9766732.1"/>
    </source>
</evidence>
<dbReference type="InterPro" id="IPR027359">
    <property type="entry name" value="Volt_channel_dom_sf"/>
</dbReference>
<dbReference type="PANTHER" id="PTHR46480:SF1">
    <property type="entry name" value="VOLTAGE-GATED HYDROGEN CHANNEL 1"/>
    <property type="match status" value="1"/>
</dbReference>
<keyword evidence="4" id="KW-1003">Cell membrane</keyword>
<dbReference type="PANTHER" id="PTHR46480">
    <property type="entry name" value="F20B24.22"/>
    <property type="match status" value="1"/>
</dbReference>